<dbReference type="RefSeq" id="WP_054772822.1">
    <property type="nucleotide sequence ID" value="NZ_AP019782.1"/>
</dbReference>
<feature type="domain" description="ATP-grasp" evidence="2">
    <location>
        <begin position="133"/>
        <end position="313"/>
    </location>
</feature>
<dbReference type="SUPFAM" id="SSF56059">
    <property type="entry name" value="Glutathione synthetase ATP-binding domain-like"/>
    <property type="match status" value="1"/>
</dbReference>
<dbReference type="AlphaFoldDB" id="A0A8D4VM67"/>
<gene>
    <name evidence="3" type="ORF">MoryE10_04100</name>
</gene>
<accession>A0A8D4VM67</accession>
<evidence type="ECO:0000256" key="1">
    <source>
        <dbReference type="PROSITE-ProRule" id="PRU00409"/>
    </source>
</evidence>
<dbReference type="PROSITE" id="PS50975">
    <property type="entry name" value="ATP_GRASP"/>
    <property type="match status" value="1"/>
</dbReference>
<protein>
    <recommendedName>
        <fullName evidence="2">ATP-grasp domain-containing protein</fullName>
    </recommendedName>
</protein>
<evidence type="ECO:0000313" key="3">
    <source>
        <dbReference type="EMBL" id="BBL69804.1"/>
    </source>
</evidence>
<reference evidence="3" key="1">
    <citation type="submission" date="2019-06" db="EMBL/GenBank/DDBJ databases">
        <title>Complete genome sequence of Methylogaea oryzae strain JCM16910.</title>
        <authorList>
            <person name="Asakawa S."/>
        </authorList>
    </citation>
    <scope>NUCLEOTIDE SEQUENCE</scope>
    <source>
        <strain evidence="3">E10</strain>
    </source>
</reference>
<name>A0A8D4VM67_9GAMM</name>
<dbReference type="InterPro" id="IPR024710">
    <property type="entry name" value="MfnD"/>
</dbReference>
<sequence>MKILLFEYITGGGLAGLELPPGLVREGRAMAVSLACDLLSIAGVSLVVPWDGRLPLPEYADHPRVQLMPVESALSFRNLWRAALERCDAVWPIAPETGGVLSHVCRDVAQSGVRLLNCPPGGVSLATSKRQTVDRLTAHGVPAVPTYRVREVPAGLPWPRVVKPDDGVGCQDTYVVESPAQLENYSAEAASNDWLIQPYVHGAPLSLCALFWRGDAALLTVNRQSMALSDEGAFRLTGCEVNAITDDVGQYSMLTRQIAAAVPELEGYAGVDFIQTASGPVVLEINPRLTSSYSALGRALPCNPAALILNLYETGRLPSVDAKAGRRVLVDW</sequence>
<dbReference type="GO" id="GO:0005524">
    <property type="term" value="F:ATP binding"/>
    <property type="evidence" value="ECO:0007669"/>
    <property type="project" value="UniProtKB-UniRule"/>
</dbReference>
<dbReference type="Gene3D" id="2.30.36.100">
    <property type="match status" value="1"/>
</dbReference>
<proteinExistence type="predicted"/>
<dbReference type="Pfam" id="PF02655">
    <property type="entry name" value="ATP-grasp_3"/>
    <property type="match status" value="1"/>
</dbReference>
<dbReference type="InterPro" id="IPR003806">
    <property type="entry name" value="ATP-grasp_PylC-type"/>
</dbReference>
<dbReference type="EMBL" id="AP019782">
    <property type="protein sequence ID" value="BBL69804.1"/>
    <property type="molecule type" value="Genomic_DNA"/>
</dbReference>
<dbReference type="PIRSF" id="PIRSF016766">
    <property type="entry name" value="UCP016766_ATPgrasp"/>
    <property type="match status" value="1"/>
</dbReference>
<dbReference type="Gene3D" id="3.30.470.20">
    <property type="entry name" value="ATP-grasp fold, B domain"/>
    <property type="match status" value="1"/>
</dbReference>
<dbReference type="Proteomes" id="UP000824988">
    <property type="component" value="Chromosome"/>
</dbReference>
<dbReference type="InterPro" id="IPR011761">
    <property type="entry name" value="ATP-grasp"/>
</dbReference>
<keyword evidence="4" id="KW-1185">Reference proteome</keyword>
<dbReference type="Gene3D" id="3.40.50.11770">
    <property type="match status" value="1"/>
</dbReference>
<evidence type="ECO:0000259" key="2">
    <source>
        <dbReference type="PROSITE" id="PS50975"/>
    </source>
</evidence>
<dbReference type="Pfam" id="PF18301">
    <property type="entry name" value="preATP-grasp_3"/>
    <property type="match status" value="1"/>
</dbReference>
<dbReference type="GO" id="GO:0046872">
    <property type="term" value="F:metal ion binding"/>
    <property type="evidence" value="ECO:0007669"/>
    <property type="project" value="InterPro"/>
</dbReference>
<organism evidence="3 4">
    <name type="scientific">Methylogaea oryzae</name>
    <dbReference type="NCBI Taxonomy" id="1295382"/>
    <lineage>
        <taxon>Bacteria</taxon>
        <taxon>Pseudomonadati</taxon>
        <taxon>Pseudomonadota</taxon>
        <taxon>Gammaproteobacteria</taxon>
        <taxon>Methylococcales</taxon>
        <taxon>Methylococcaceae</taxon>
        <taxon>Methylogaea</taxon>
    </lineage>
</organism>
<dbReference type="InterPro" id="IPR040803">
    <property type="entry name" value="MfnD_preATP-grasp"/>
</dbReference>
<keyword evidence="1" id="KW-0067">ATP-binding</keyword>
<keyword evidence="1" id="KW-0547">Nucleotide-binding</keyword>
<evidence type="ECO:0000313" key="4">
    <source>
        <dbReference type="Proteomes" id="UP000824988"/>
    </source>
</evidence>
<dbReference type="KEGG" id="moz:MoryE10_04100"/>